<dbReference type="GO" id="GO:0006635">
    <property type="term" value="P:fatty acid beta-oxidation"/>
    <property type="evidence" value="ECO:0007669"/>
    <property type="project" value="TreeGrafter"/>
</dbReference>
<evidence type="ECO:0000313" key="2">
    <source>
        <dbReference type="EMBL" id="KAG6534195.1"/>
    </source>
</evidence>
<feature type="transmembrane region" description="Helical" evidence="1">
    <location>
        <begin position="226"/>
        <end position="248"/>
    </location>
</feature>
<dbReference type="Proteomes" id="UP000734854">
    <property type="component" value="Unassembled WGS sequence"/>
</dbReference>
<protein>
    <submittedName>
        <fullName evidence="2">Uncharacterized protein</fullName>
    </submittedName>
</protein>
<dbReference type="InterPro" id="IPR029069">
    <property type="entry name" value="HotDog_dom_sf"/>
</dbReference>
<feature type="transmembrane region" description="Helical" evidence="1">
    <location>
        <begin position="308"/>
        <end position="333"/>
    </location>
</feature>
<dbReference type="SUPFAM" id="SSF54637">
    <property type="entry name" value="Thioesterase/thiol ester dehydrase-isomerase"/>
    <property type="match status" value="1"/>
</dbReference>
<name>A0A8J5IEX1_ZINOF</name>
<dbReference type="Gene3D" id="3.10.129.10">
    <property type="entry name" value="Hotdog Thioesterase"/>
    <property type="match status" value="2"/>
</dbReference>
<keyword evidence="1" id="KW-1133">Transmembrane helix</keyword>
<proteinExistence type="predicted"/>
<evidence type="ECO:0000256" key="1">
    <source>
        <dbReference type="SAM" id="Phobius"/>
    </source>
</evidence>
<dbReference type="GO" id="GO:0044594">
    <property type="term" value="F:17-beta-hydroxysteroid dehydrogenase (NAD+) activity"/>
    <property type="evidence" value="ECO:0007669"/>
    <property type="project" value="TreeGrafter"/>
</dbReference>
<evidence type="ECO:0000313" key="3">
    <source>
        <dbReference type="Proteomes" id="UP000734854"/>
    </source>
</evidence>
<dbReference type="GO" id="GO:0003857">
    <property type="term" value="F:(3S)-3-hydroxyacyl-CoA dehydrogenase (NAD+) activity"/>
    <property type="evidence" value="ECO:0007669"/>
    <property type="project" value="TreeGrafter"/>
</dbReference>
<accession>A0A8J5IEX1</accession>
<dbReference type="GO" id="GO:0005777">
    <property type="term" value="C:peroxisome"/>
    <property type="evidence" value="ECO:0007669"/>
    <property type="project" value="TreeGrafter"/>
</dbReference>
<gene>
    <name evidence="2" type="ORF">ZIOFF_008080</name>
</gene>
<keyword evidence="1" id="KW-0812">Transmembrane</keyword>
<reference evidence="2 3" key="1">
    <citation type="submission" date="2020-08" db="EMBL/GenBank/DDBJ databases">
        <title>Plant Genome Project.</title>
        <authorList>
            <person name="Zhang R.-G."/>
        </authorList>
    </citation>
    <scope>NUCLEOTIDE SEQUENCE [LARGE SCALE GENOMIC DNA]</scope>
    <source>
        <tissue evidence="2">Rhizome</tissue>
    </source>
</reference>
<dbReference type="AlphaFoldDB" id="A0A8J5IEX1"/>
<dbReference type="GO" id="GO:0004300">
    <property type="term" value="F:enoyl-CoA hydratase activity"/>
    <property type="evidence" value="ECO:0007669"/>
    <property type="project" value="TreeGrafter"/>
</dbReference>
<dbReference type="PANTHER" id="PTHR13078">
    <property type="entry name" value="PEROXISOMAL MULTIFUNCTIONAL ENZYME TYPE 2-RELATED"/>
    <property type="match status" value="1"/>
</dbReference>
<dbReference type="PANTHER" id="PTHR13078:SF56">
    <property type="entry name" value="PEROXISOMAL MULTIFUNCTIONAL ENZYME TYPE 2"/>
    <property type="match status" value="1"/>
</dbReference>
<sequence>MVISNPSSSTIDPELVISHRFSEVLLRPALPRFAIQKDVALYALGIGTCSGDAVNEKELSYVYHKNGQKFIKILNQFKVAGLHDKGKATIIELETTSYIKESGEVLCMNRSSIYLRGSGGFSSASQPYSYKTYSDSQPSRFSIPKHQPTAIFEETTQLSQVAWCQTKSEDNEISALVRNYKLIGNTPLTNGGFGSLEFSKNSSGTTILIPLTLELRLLHLKTLPPLHLKTILLLLLYLSHLSLSLHFLSMTRSSSFTRVQQEFNLESRRQGTLVEKSLVDSLLACCRTKIHIVLHGGWKPRPSWLGNVVGRFVVLCSWFFKVLAVLQVVMVFWGRCQKHLALVVSRMLSWSREGLNRSCSRSLDEDLEGGRTWFARPILHGLCTLGFAVRAIIRSFCDGEATAVKNIFGRFLLHSYLSDKGEGAKSSCALWLCATEAELFPVESVPEIMMNMDYSFFKWLVDVENS</sequence>
<keyword evidence="1" id="KW-0472">Membrane</keyword>
<keyword evidence="3" id="KW-1185">Reference proteome</keyword>
<organism evidence="2 3">
    <name type="scientific">Zingiber officinale</name>
    <name type="common">Ginger</name>
    <name type="synonym">Amomum zingiber</name>
    <dbReference type="NCBI Taxonomy" id="94328"/>
    <lineage>
        <taxon>Eukaryota</taxon>
        <taxon>Viridiplantae</taxon>
        <taxon>Streptophyta</taxon>
        <taxon>Embryophyta</taxon>
        <taxon>Tracheophyta</taxon>
        <taxon>Spermatophyta</taxon>
        <taxon>Magnoliopsida</taxon>
        <taxon>Liliopsida</taxon>
        <taxon>Zingiberales</taxon>
        <taxon>Zingiberaceae</taxon>
        <taxon>Zingiber</taxon>
    </lineage>
</organism>
<dbReference type="EMBL" id="JACMSC010000002">
    <property type="protein sequence ID" value="KAG6534195.1"/>
    <property type="molecule type" value="Genomic_DNA"/>
</dbReference>
<comment type="caution">
    <text evidence="2">The sequence shown here is derived from an EMBL/GenBank/DDBJ whole genome shotgun (WGS) entry which is preliminary data.</text>
</comment>